<name>A0ABP8JB86_9ACTN</name>
<gene>
    <name evidence="1" type="ORF">GCM10023147_12740</name>
</gene>
<dbReference type="Pfam" id="PF13344">
    <property type="entry name" value="Hydrolase_6"/>
    <property type="match status" value="1"/>
</dbReference>
<dbReference type="Gene3D" id="3.40.50.1000">
    <property type="entry name" value="HAD superfamily/HAD-like"/>
    <property type="match status" value="2"/>
</dbReference>
<dbReference type="SUPFAM" id="SSF56784">
    <property type="entry name" value="HAD-like"/>
    <property type="match status" value="1"/>
</dbReference>
<dbReference type="InterPro" id="IPR006357">
    <property type="entry name" value="HAD-SF_hydro_IIA"/>
</dbReference>
<dbReference type="GO" id="GO:0016787">
    <property type="term" value="F:hydrolase activity"/>
    <property type="evidence" value="ECO:0007669"/>
    <property type="project" value="UniProtKB-KW"/>
</dbReference>
<dbReference type="InterPro" id="IPR036412">
    <property type="entry name" value="HAD-like_sf"/>
</dbReference>
<reference evidence="2" key="1">
    <citation type="journal article" date="2019" name="Int. J. Syst. Evol. Microbiol.">
        <title>The Global Catalogue of Microorganisms (GCM) 10K type strain sequencing project: providing services to taxonomists for standard genome sequencing and annotation.</title>
        <authorList>
            <consortium name="The Broad Institute Genomics Platform"/>
            <consortium name="The Broad Institute Genome Sequencing Center for Infectious Disease"/>
            <person name="Wu L."/>
            <person name="Ma J."/>
        </authorList>
    </citation>
    <scope>NUCLEOTIDE SEQUENCE [LARGE SCALE GENOMIC DNA]</scope>
    <source>
        <strain evidence="2">JCM 17688</strain>
    </source>
</reference>
<protein>
    <submittedName>
        <fullName evidence="1">HAD-IIA family hydrolase</fullName>
    </submittedName>
</protein>
<accession>A0ABP8JB86</accession>
<proteinExistence type="predicted"/>
<dbReference type="Pfam" id="PF13242">
    <property type="entry name" value="Hydrolase_like"/>
    <property type="match status" value="1"/>
</dbReference>
<evidence type="ECO:0000313" key="2">
    <source>
        <dbReference type="Proteomes" id="UP001500635"/>
    </source>
</evidence>
<dbReference type="PANTHER" id="PTHR19288:SF46">
    <property type="entry name" value="HALOACID DEHALOGENASE-LIKE HYDROLASE DOMAIN-CONTAINING PROTEIN 2"/>
    <property type="match status" value="1"/>
</dbReference>
<dbReference type="EMBL" id="BAABFR010000013">
    <property type="protein sequence ID" value="GAA4387805.1"/>
    <property type="molecule type" value="Genomic_DNA"/>
</dbReference>
<sequence>MRMAGSSAAHAVGRGVLFDIDGVLVTSWSPLPGAREALEWVRARGARRAFLTNTTSKTGDDIAGALRACGLDVDGGEIVTAARLTGEYLRGAYPGARVHVLTDGPVGDLGAGFELVPADAAAPDVVVLGGAGPAFTHYALSRVFEFMLAGVPVVAMHRSNAWATAEGQRIDTGLYLEGLCRATGVTPTVIGKPSPVGFRAAAELMGLDPTAIVMVGDDVRADVLAGQVSGMTGVLVRTGKFRQAALDTVEGDEFGLVPDHVIDGVGDLPTLLADLWGC</sequence>
<keyword evidence="2" id="KW-1185">Reference proteome</keyword>
<evidence type="ECO:0000313" key="1">
    <source>
        <dbReference type="EMBL" id="GAA4387805.1"/>
    </source>
</evidence>
<dbReference type="NCBIfam" id="TIGR01460">
    <property type="entry name" value="HAD-SF-IIA"/>
    <property type="match status" value="1"/>
</dbReference>
<dbReference type="PANTHER" id="PTHR19288">
    <property type="entry name" value="4-NITROPHENYLPHOSPHATASE-RELATED"/>
    <property type="match status" value="1"/>
</dbReference>
<keyword evidence="1" id="KW-0378">Hydrolase</keyword>
<comment type="caution">
    <text evidence="1">The sequence shown here is derived from an EMBL/GenBank/DDBJ whole genome shotgun (WGS) entry which is preliminary data.</text>
</comment>
<dbReference type="InterPro" id="IPR023214">
    <property type="entry name" value="HAD_sf"/>
</dbReference>
<dbReference type="Proteomes" id="UP001500635">
    <property type="component" value="Unassembled WGS sequence"/>
</dbReference>
<organism evidence="1 2">
    <name type="scientific">Tsukamurella soli</name>
    <dbReference type="NCBI Taxonomy" id="644556"/>
    <lineage>
        <taxon>Bacteria</taxon>
        <taxon>Bacillati</taxon>
        <taxon>Actinomycetota</taxon>
        <taxon>Actinomycetes</taxon>
        <taxon>Mycobacteriales</taxon>
        <taxon>Tsukamurellaceae</taxon>
        <taxon>Tsukamurella</taxon>
    </lineage>
</organism>